<feature type="region of interest" description="Disordered" evidence="2">
    <location>
        <begin position="44"/>
        <end position="97"/>
    </location>
</feature>
<feature type="coiled-coil region" evidence="1">
    <location>
        <begin position="643"/>
        <end position="765"/>
    </location>
</feature>
<feature type="coiled-coil region" evidence="1">
    <location>
        <begin position="474"/>
        <end position="585"/>
    </location>
</feature>
<organism evidence="4 5">
    <name type="scientific">Diabrotica balteata</name>
    <name type="common">Banded cucumber beetle</name>
    <dbReference type="NCBI Taxonomy" id="107213"/>
    <lineage>
        <taxon>Eukaryota</taxon>
        <taxon>Metazoa</taxon>
        <taxon>Ecdysozoa</taxon>
        <taxon>Arthropoda</taxon>
        <taxon>Hexapoda</taxon>
        <taxon>Insecta</taxon>
        <taxon>Pterygota</taxon>
        <taxon>Neoptera</taxon>
        <taxon>Endopterygota</taxon>
        <taxon>Coleoptera</taxon>
        <taxon>Polyphaga</taxon>
        <taxon>Cucujiformia</taxon>
        <taxon>Chrysomeloidea</taxon>
        <taxon>Chrysomelidae</taxon>
        <taxon>Galerucinae</taxon>
        <taxon>Diabroticina</taxon>
        <taxon>Diabroticites</taxon>
        <taxon>Diabrotica</taxon>
    </lineage>
</organism>
<feature type="region of interest" description="Disordered" evidence="2">
    <location>
        <begin position="134"/>
        <end position="177"/>
    </location>
</feature>
<dbReference type="InterPro" id="IPR040248">
    <property type="entry name" value="RRBP1"/>
</dbReference>
<feature type="transmembrane region" description="Helical" evidence="3">
    <location>
        <begin position="6"/>
        <end position="23"/>
    </location>
</feature>
<dbReference type="PANTHER" id="PTHR18939:SF4">
    <property type="entry name" value="RIBOSOME-BINDING PROTEIN 1"/>
    <property type="match status" value="1"/>
</dbReference>
<feature type="compositionally biased region" description="Basic residues" evidence="2">
    <location>
        <begin position="51"/>
        <end position="66"/>
    </location>
</feature>
<dbReference type="Proteomes" id="UP001153709">
    <property type="component" value="Chromosome 5"/>
</dbReference>
<evidence type="ECO:0000256" key="3">
    <source>
        <dbReference type="SAM" id="Phobius"/>
    </source>
</evidence>
<evidence type="ECO:0000313" key="5">
    <source>
        <dbReference type="Proteomes" id="UP001153709"/>
    </source>
</evidence>
<keyword evidence="3" id="KW-0812">Transmembrane</keyword>
<evidence type="ECO:0000313" key="4">
    <source>
        <dbReference type="EMBL" id="CAG9834960.1"/>
    </source>
</evidence>
<reference evidence="4" key="1">
    <citation type="submission" date="2022-01" db="EMBL/GenBank/DDBJ databases">
        <authorList>
            <person name="King R."/>
        </authorList>
    </citation>
    <scope>NUCLEOTIDE SEQUENCE</scope>
</reference>
<evidence type="ECO:0008006" key="6">
    <source>
        <dbReference type="Google" id="ProtNLM"/>
    </source>
</evidence>
<keyword evidence="1" id="KW-0175">Coiled coil</keyword>
<gene>
    <name evidence="4" type="ORF">DIABBA_LOCUS8208</name>
</gene>
<evidence type="ECO:0000256" key="2">
    <source>
        <dbReference type="SAM" id="MobiDB-lite"/>
    </source>
</evidence>
<keyword evidence="5" id="KW-1185">Reference proteome</keyword>
<feature type="compositionally biased region" description="Basic and acidic residues" evidence="2">
    <location>
        <begin position="162"/>
        <end position="177"/>
    </location>
</feature>
<protein>
    <recommendedName>
        <fullName evidence="6">Ribosome-binding protein 1</fullName>
    </recommendedName>
</protein>
<accession>A0A9N9XDB2</accession>
<feature type="coiled-coil region" evidence="1">
    <location>
        <begin position="383"/>
        <end position="438"/>
    </location>
</feature>
<name>A0A9N9XDB2_DIABA</name>
<feature type="coiled-coil region" evidence="1">
    <location>
        <begin position="264"/>
        <end position="344"/>
    </location>
</feature>
<feature type="compositionally biased region" description="Basic and acidic residues" evidence="2">
    <location>
        <begin position="82"/>
        <end position="97"/>
    </location>
</feature>
<dbReference type="EMBL" id="OU898280">
    <property type="protein sequence ID" value="CAG9834960.1"/>
    <property type="molecule type" value="Genomic_DNA"/>
</dbReference>
<dbReference type="GO" id="GO:0005789">
    <property type="term" value="C:endoplasmic reticulum membrane"/>
    <property type="evidence" value="ECO:0007669"/>
    <property type="project" value="TreeGrafter"/>
</dbReference>
<keyword evidence="3" id="KW-1133">Transmembrane helix</keyword>
<dbReference type="PANTHER" id="PTHR18939">
    <property type="entry name" value="RIBOSOME BINDING PROTEIN-1"/>
    <property type="match status" value="1"/>
</dbReference>
<sequence>MDLTILIFIALFAVASFLLFVVYKFGIKEKSYEEALAEQRQQTNILLGTKSKPKEKKSKKANKKPKEKPVEKETDVNESENTDNKENSHPGKLHVEFKEEAEEVIITEELKVASSKEPNKRDDIFKQEPVKEKLVKEKKQTTEAGVAAKNKKNAKTQQTDVGKQEKPAPPAEEKVEEKVIIDVIPAVPQTNGIVANTGKEKKKKKSEFNTKQQLTAERDGLINSVRKAELSKTEIQYLIDLLLNKQHEAPAVIDDWSEGKSDPIQKLKRQLAEKEKALVDEQQALVGAQAKLREIRSEQQAEKSQLQQKLRVMEESMQTKQIEIQAAANRYQVASQKMQQIQNELSAEMMKTRKLMDDNNALQMQVQQYEVSIPQVQESEGIIMKLRTELNDAANSNQQLQQLAVDKDHQNQNLLMQIATLKDSMHDAQKKLEIYIRKENDWTREMSSLNTSQQKQFEEQRNLEHTISQLNGLLHNANSEKAESTKIIAQLKADLQKTKEELNGLGDIPDSKNKHEVEILNLSNELSSTRNELSSKIEELQQNERKYKTELETSNKKYQLIQKELDEQKTKNNKLSSEIISKEQESQKQFMQRLFPDIEALKTLNAGDWQDQCAKLIEKYVRSLKEEQQHSSQHSSPQKSSEVIKLQAQIEHYKNTIDDTEGLLNELQKRVEQEEMTWRGQLAAKEAELENLKSSHLSQLQTKLANLENLLSKEVEEKKKLLEECQLLKSQKTQRSTQADSTATIEKLSEEVNHLREQLRLEQTKNGDVGVCLKAQNCNNSSNGPSFLDHCLSSSSSVASSLIEDYKKPKNKKRKKKVSNVRNANICSNMGCQFLYCDGNSCGNNL</sequence>
<proteinExistence type="predicted"/>
<keyword evidence="3" id="KW-0472">Membrane</keyword>
<dbReference type="AlphaFoldDB" id="A0A9N9XDB2"/>
<evidence type="ECO:0000256" key="1">
    <source>
        <dbReference type="SAM" id="Coils"/>
    </source>
</evidence>